<proteinExistence type="predicted"/>
<keyword evidence="3 5" id="KW-0067">ATP-binding</keyword>
<dbReference type="CDD" id="cd03301">
    <property type="entry name" value="ABC_MalK_N"/>
    <property type="match status" value="1"/>
</dbReference>
<dbReference type="Pfam" id="PF17912">
    <property type="entry name" value="OB_MalK"/>
    <property type="match status" value="1"/>
</dbReference>
<accession>A0A9W6SQF2</accession>
<evidence type="ECO:0000259" key="4">
    <source>
        <dbReference type="PROSITE" id="PS50893"/>
    </source>
</evidence>
<evidence type="ECO:0000313" key="6">
    <source>
        <dbReference type="Proteomes" id="UP001165079"/>
    </source>
</evidence>
<comment type="caution">
    <text evidence="5">The sequence shown here is derived from an EMBL/GenBank/DDBJ whole genome shotgun (WGS) entry which is preliminary data.</text>
</comment>
<dbReference type="PROSITE" id="PS00211">
    <property type="entry name" value="ABC_TRANSPORTER_1"/>
    <property type="match status" value="1"/>
</dbReference>
<protein>
    <submittedName>
        <fullName evidence="5">ABC transporter ATP-binding protein</fullName>
    </submittedName>
</protein>
<dbReference type="FunFam" id="3.40.50.300:FF:000042">
    <property type="entry name" value="Maltose/maltodextrin ABC transporter, ATP-binding protein"/>
    <property type="match status" value="1"/>
</dbReference>
<dbReference type="GO" id="GO:0055052">
    <property type="term" value="C:ATP-binding cassette (ABC) transporter complex, substrate-binding subunit-containing"/>
    <property type="evidence" value="ECO:0007669"/>
    <property type="project" value="TreeGrafter"/>
</dbReference>
<reference evidence="5" key="1">
    <citation type="submission" date="2023-03" db="EMBL/GenBank/DDBJ databases">
        <title>Actinorhabdospora filicis NBRC 111898.</title>
        <authorList>
            <person name="Ichikawa N."/>
            <person name="Sato H."/>
            <person name="Tonouchi N."/>
        </authorList>
    </citation>
    <scope>NUCLEOTIDE SEQUENCE</scope>
    <source>
        <strain evidence="5">NBRC 111898</strain>
    </source>
</reference>
<dbReference type="EMBL" id="BSTX01000003">
    <property type="protein sequence ID" value="GLZ80100.1"/>
    <property type="molecule type" value="Genomic_DNA"/>
</dbReference>
<dbReference type="Gene3D" id="2.40.50.100">
    <property type="match status" value="1"/>
</dbReference>
<dbReference type="GO" id="GO:0016887">
    <property type="term" value="F:ATP hydrolysis activity"/>
    <property type="evidence" value="ECO:0007669"/>
    <property type="project" value="InterPro"/>
</dbReference>
<dbReference type="Pfam" id="PF00005">
    <property type="entry name" value="ABC_tran"/>
    <property type="match status" value="1"/>
</dbReference>
<organism evidence="5 6">
    <name type="scientific">Actinorhabdospora filicis</name>
    <dbReference type="NCBI Taxonomy" id="1785913"/>
    <lineage>
        <taxon>Bacteria</taxon>
        <taxon>Bacillati</taxon>
        <taxon>Actinomycetota</taxon>
        <taxon>Actinomycetes</taxon>
        <taxon>Micromonosporales</taxon>
        <taxon>Micromonosporaceae</taxon>
        <taxon>Actinorhabdospora</taxon>
    </lineage>
</organism>
<dbReference type="PROSITE" id="PS50893">
    <property type="entry name" value="ABC_TRANSPORTER_2"/>
    <property type="match status" value="1"/>
</dbReference>
<keyword evidence="1" id="KW-0813">Transport</keyword>
<dbReference type="RefSeq" id="WP_285665225.1">
    <property type="nucleotide sequence ID" value="NZ_BSTX01000003.1"/>
</dbReference>
<dbReference type="Proteomes" id="UP001165079">
    <property type="component" value="Unassembled WGS sequence"/>
</dbReference>
<dbReference type="InterPro" id="IPR003439">
    <property type="entry name" value="ABC_transporter-like_ATP-bd"/>
</dbReference>
<dbReference type="Gene3D" id="2.40.50.140">
    <property type="entry name" value="Nucleic acid-binding proteins"/>
    <property type="match status" value="1"/>
</dbReference>
<dbReference type="PANTHER" id="PTHR43875:SF1">
    <property type="entry name" value="OSMOPROTECTIVE COMPOUNDS UPTAKE ATP-BINDING PROTEIN GGTA"/>
    <property type="match status" value="1"/>
</dbReference>
<evidence type="ECO:0000256" key="1">
    <source>
        <dbReference type="ARBA" id="ARBA00022448"/>
    </source>
</evidence>
<keyword evidence="6" id="KW-1185">Reference proteome</keyword>
<dbReference type="GO" id="GO:0140359">
    <property type="term" value="F:ABC-type transporter activity"/>
    <property type="evidence" value="ECO:0007669"/>
    <property type="project" value="InterPro"/>
</dbReference>
<dbReference type="InterPro" id="IPR012340">
    <property type="entry name" value="NA-bd_OB-fold"/>
</dbReference>
<feature type="domain" description="ABC transporter" evidence="4">
    <location>
        <begin position="11"/>
        <end position="242"/>
    </location>
</feature>
<dbReference type="Gene3D" id="3.40.50.300">
    <property type="entry name" value="P-loop containing nucleotide triphosphate hydrolases"/>
    <property type="match status" value="1"/>
</dbReference>
<dbReference type="PANTHER" id="PTHR43875">
    <property type="entry name" value="MALTODEXTRIN IMPORT ATP-BINDING PROTEIN MSMX"/>
    <property type="match status" value="1"/>
</dbReference>
<dbReference type="InterPro" id="IPR040582">
    <property type="entry name" value="OB_MalK-like"/>
</dbReference>
<dbReference type="SMART" id="SM00382">
    <property type="entry name" value="AAA"/>
    <property type="match status" value="1"/>
</dbReference>
<dbReference type="InterPro" id="IPR017871">
    <property type="entry name" value="ABC_transporter-like_CS"/>
</dbReference>
<dbReference type="SUPFAM" id="SSF50331">
    <property type="entry name" value="MOP-like"/>
    <property type="match status" value="1"/>
</dbReference>
<gene>
    <name evidence="5" type="ORF">Afil01_49070</name>
</gene>
<evidence type="ECO:0000313" key="5">
    <source>
        <dbReference type="EMBL" id="GLZ80100.1"/>
    </source>
</evidence>
<evidence type="ECO:0000256" key="3">
    <source>
        <dbReference type="ARBA" id="ARBA00022840"/>
    </source>
</evidence>
<dbReference type="InterPro" id="IPR003593">
    <property type="entry name" value="AAA+_ATPase"/>
</dbReference>
<name>A0A9W6SQF2_9ACTN</name>
<dbReference type="InterPro" id="IPR027417">
    <property type="entry name" value="P-loop_NTPase"/>
</dbReference>
<dbReference type="InterPro" id="IPR008995">
    <property type="entry name" value="Mo/tungstate-bd_C_term_dom"/>
</dbReference>
<dbReference type="GO" id="GO:0005524">
    <property type="term" value="F:ATP binding"/>
    <property type="evidence" value="ECO:0007669"/>
    <property type="project" value="UniProtKB-KW"/>
</dbReference>
<dbReference type="SUPFAM" id="SSF52540">
    <property type="entry name" value="P-loop containing nucleoside triphosphate hydrolases"/>
    <property type="match status" value="1"/>
</dbReference>
<dbReference type="GO" id="GO:0008643">
    <property type="term" value="P:carbohydrate transport"/>
    <property type="evidence" value="ECO:0007669"/>
    <property type="project" value="InterPro"/>
</dbReference>
<keyword evidence="2" id="KW-0547">Nucleotide-binding</keyword>
<dbReference type="InterPro" id="IPR015855">
    <property type="entry name" value="ABC_transpr_MalK-like"/>
</dbReference>
<dbReference type="AlphaFoldDB" id="A0A9W6SQF2"/>
<dbReference type="InterPro" id="IPR047641">
    <property type="entry name" value="ABC_transpr_MalK/UgpC-like"/>
</dbReference>
<sequence length="385" mass="41295">MDITNAEAAGITLDGVDKVYRGGVKAVSGVDLTIDPGEFMVLVGPSGCGKSTLLRMIAGLEEVTAGRVHIGDTDVTNKLPQQRDVAMVFQSYALYPRMSVRRNMEFGLRMRGTKAAERKARAAEVAETLGLAHLLERRPAALSGGQRQRVAMGRAIVRRPKVFLMDEPLSNLDAKLRVSMRAELSRLHQRLGVTTVYVTHDQIEAMTLGQRVAVLRDGVLQQCDTPANLFHKPVNLFVAAFIGSPGMNFVSARVEGGRVGFGGLSIPVPEGRTLADGEVILGVRPTGITLPGEGRPALTAVPEVIEDLGDERHVVFPVAAPRVDTDATRAAVDAESADDVLLPDDHARFTVKLPIDVPVTLGEPLELAINPARLHFFDPATGAAL</sequence>
<evidence type="ECO:0000256" key="2">
    <source>
        <dbReference type="ARBA" id="ARBA00022741"/>
    </source>
</evidence>